<dbReference type="Pfam" id="PF13432">
    <property type="entry name" value="TPR_16"/>
    <property type="match status" value="4"/>
</dbReference>
<keyword evidence="5" id="KW-1185">Reference proteome</keyword>
<proteinExistence type="predicted"/>
<dbReference type="PROSITE" id="PS50005">
    <property type="entry name" value="TPR"/>
    <property type="match status" value="6"/>
</dbReference>
<dbReference type="SUPFAM" id="SSF48452">
    <property type="entry name" value="TPR-like"/>
    <property type="match status" value="4"/>
</dbReference>
<feature type="repeat" description="TPR" evidence="3">
    <location>
        <begin position="830"/>
        <end position="863"/>
    </location>
</feature>
<dbReference type="AlphaFoldDB" id="A0A7X6DQP2"/>
<evidence type="ECO:0000256" key="2">
    <source>
        <dbReference type="ARBA" id="ARBA00022803"/>
    </source>
</evidence>
<comment type="caution">
    <text evidence="4">The sequence shown here is derived from an EMBL/GenBank/DDBJ whole genome shotgun (WGS) entry which is preliminary data.</text>
</comment>
<name>A0A7X6DQP2_9BACT</name>
<dbReference type="Pfam" id="PF14559">
    <property type="entry name" value="TPR_19"/>
    <property type="match status" value="2"/>
</dbReference>
<dbReference type="InterPro" id="IPR011990">
    <property type="entry name" value="TPR-like_helical_dom_sf"/>
</dbReference>
<organism evidence="4 5">
    <name type="scientific">Candidatus Manganitrophus noduliformans</name>
    <dbReference type="NCBI Taxonomy" id="2606439"/>
    <lineage>
        <taxon>Bacteria</taxon>
        <taxon>Pseudomonadati</taxon>
        <taxon>Nitrospirota</taxon>
        <taxon>Nitrospiria</taxon>
        <taxon>Candidatus Troglogloeales</taxon>
        <taxon>Candidatus Manganitrophaceae</taxon>
        <taxon>Candidatus Manganitrophus</taxon>
    </lineage>
</organism>
<protein>
    <submittedName>
        <fullName evidence="4">Tetratricopeptide repeat protein</fullName>
    </submittedName>
</protein>
<gene>
    <name evidence="4" type="ORF">MNODULE_12755</name>
</gene>
<evidence type="ECO:0000313" key="5">
    <source>
        <dbReference type="Proteomes" id="UP000534783"/>
    </source>
</evidence>
<evidence type="ECO:0000256" key="1">
    <source>
        <dbReference type="ARBA" id="ARBA00022737"/>
    </source>
</evidence>
<feature type="repeat" description="TPR" evidence="3">
    <location>
        <begin position="337"/>
        <end position="370"/>
    </location>
</feature>
<keyword evidence="2 3" id="KW-0802">TPR repeat</keyword>
<dbReference type="SUPFAM" id="SSF56935">
    <property type="entry name" value="Porins"/>
    <property type="match status" value="1"/>
</dbReference>
<dbReference type="Proteomes" id="UP000534783">
    <property type="component" value="Unassembled WGS sequence"/>
</dbReference>
<dbReference type="PANTHER" id="PTHR45586">
    <property type="entry name" value="TPR REPEAT-CONTAINING PROTEIN PA4667"/>
    <property type="match status" value="1"/>
</dbReference>
<dbReference type="SMART" id="SM00028">
    <property type="entry name" value="TPR"/>
    <property type="match status" value="17"/>
</dbReference>
<dbReference type="RefSeq" id="WP_272953261.1">
    <property type="nucleotide sequence ID" value="NZ_VTOW01000002.1"/>
</dbReference>
<dbReference type="InterPro" id="IPR019734">
    <property type="entry name" value="TPR_rpt"/>
</dbReference>
<accession>A0A7X6DQP2</accession>
<keyword evidence="1" id="KW-0677">Repeat</keyword>
<dbReference type="EMBL" id="VTOW01000002">
    <property type="protein sequence ID" value="NKE71611.1"/>
    <property type="molecule type" value="Genomic_DNA"/>
</dbReference>
<evidence type="ECO:0000256" key="3">
    <source>
        <dbReference type="PROSITE-ProRule" id="PRU00339"/>
    </source>
</evidence>
<dbReference type="PROSITE" id="PS50293">
    <property type="entry name" value="TPR_REGION"/>
    <property type="match status" value="2"/>
</dbReference>
<dbReference type="InterPro" id="IPR051012">
    <property type="entry name" value="CellSynth/LPSAsmb/PSIAsmb"/>
</dbReference>
<reference evidence="4 5" key="1">
    <citation type="journal article" date="2020" name="Nature">
        <title>Bacterial chemolithoautotrophy via manganese oxidation.</title>
        <authorList>
            <person name="Yu H."/>
            <person name="Leadbetter J.R."/>
        </authorList>
    </citation>
    <scope>NUCLEOTIDE SEQUENCE [LARGE SCALE GENOMIC DNA]</scope>
    <source>
        <strain evidence="4 5">Mn-1</strain>
    </source>
</reference>
<dbReference type="PANTHER" id="PTHR45586:SF1">
    <property type="entry name" value="LIPOPOLYSACCHARIDE ASSEMBLY PROTEIN B"/>
    <property type="match status" value="1"/>
</dbReference>
<feature type="repeat" description="TPR" evidence="3">
    <location>
        <begin position="158"/>
        <end position="191"/>
    </location>
</feature>
<feature type="repeat" description="TPR" evidence="3">
    <location>
        <begin position="629"/>
        <end position="662"/>
    </location>
</feature>
<feature type="repeat" description="TPR" evidence="3">
    <location>
        <begin position="124"/>
        <end position="157"/>
    </location>
</feature>
<feature type="repeat" description="TPR" evidence="3">
    <location>
        <begin position="499"/>
        <end position="532"/>
    </location>
</feature>
<sequence>MQINFLLSSRTSRSFRFGPEKLLSSYRGFLSILCSVFLLFFYLINHSSALAASPELKKRFDKGVVLFQQGKIDEAETQFLEILREDPTLVLPHEYLGRVYVQSNRLEEAKTAFEAVIQKASTYPGGYFGLGLVYRNQGEIEQAEELFRKTVALSPAHISAWLHLGQILEKQRKMDEAVAAYQKVIERGPAASSEAREAEQHLKELGDTPEIARQVQTWVAQAEARLNEGNAKGAWALYQKAAELLPKSLSIRLFMGSLASQLGNPTKAEEVYREAIQIDSTALQPHLSLAKLYDQIGKTDEAIKEYEALLLLNHDETLPEIRSAKEALFLLLDRKEIQELTRKGELLTQEGKWGEALQHFQAAADIDPGLPVVHHNLARFYDKTDRPDLVVQAVNEALLLEPDSRTLHLLLGKALRAERAFKDSLAAYVKTLSLSPNGQEGLFYLEAQAGLLQTEFEMLKAPIEAAPPYRDGLQKKASGELDEAQISLEQASRLSPGSPLIHHALGEVYEKKGEREKAIAAFEEAVELHPGLYPAWRALSRLYAQQGRHAKALDALDRLLSLSDPGLTSIGTSREEIQKEKGAAQQKMEDARAKTRALFNQAQEALAKGENENAISLFEAASNEEKDNLSILYSLGIVYAIEGKLPEATGVFMKILDADPLHLGALLRLGFIQETRGMLPAAARTYRRLLRQKERGDAPEYKEASARLAAVTENLKRLREAERHEKRGLAVLNKLSEIASGIGTAQPAADVERPDPARLQLALWDFKQAVALRPDEARYHYNLGLFYEHLNFGEGGLNRENAERVKKEPRLLKEPVAAYKAAIDLDRRYLPPYARLGYLYEWQEENDKALTFYKSLLEVAPDPHPIEVKEIEANVLRLERRFFGNVGYAAGLDSNFNLGPPPQDFFPPPQDETFTSLSVNLAYYLVRSPQFQIPFSYQQDTTFYYRSSIYFSNHGLSLGFQHRPSTSFSYGMTGRFQASFAKNGGVGLLLSQGTASMSRFGTIPTILSLEYGFSDFYFRHNDELDAKEHRGTLSATQAFGWQDEADLSYTFNDRQSPGSPDNSYQGHRLQLGYRRWLRPDLQFRGSAAVFLQNFLHPDALDPEGRLRQNTLLSYSVGLLYTWSESTNLFIDYRWQENRSNLGPAFLSQQDILEGRSTALGDYEKRTLTLGVNVAF</sequence>
<dbReference type="Gene3D" id="1.25.40.10">
    <property type="entry name" value="Tetratricopeptide repeat domain"/>
    <property type="match status" value="6"/>
</dbReference>
<evidence type="ECO:0000313" key="4">
    <source>
        <dbReference type="EMBL" id="NKE71611.1"/>
    </source>
</evidence>